<evidence type="ECO:0000256" key="6">
    <source>
        <dbReference type="ARBA" id="ARBA00025581"/>
    </source>
</evidence>
<dbReference type="InterPro" id="IPR036390">
    <property type="entry name" value="WH_DNA-bd_sf"/>
</dbReference>
<dbReference type="GO" id="GO:0001097">
    <property type="term" value="F:TFIIH-class transcription factor complex binding"/>
    <property type="evidence" value="ECO:0007669"/>
    <property type="project" value="TreeGrafter"/>
</dbReference>
<evidence type="ECO:0000256" key="5">
    <source>
        <dbReference type="ARBA" id="ARBA00023242"/>
    </source>
</evidence>
<feature type="domain" description="TFIIE beta" evidence="8">
    <location>
        <begin position="257"/>
        <end position="343"/>
    </location>
</feature>
<dbReference type="PANTHER" id="PTHR12716:SF8">
    <property type="entry name" value="TRANSCRIPTION INITIATION FACTOR IIE SUBUNIT BETA"/>
    <property type="match status" value="1"/>
</dbReference>
<dbReference type="InterPro" id="IPR036388">
    <property type="entry name" value="WH-like_DNA-bd_sf"/>
</dbReference>
<feature type="region of interest" description="Disordered" evidence="7">
    <location>
        <begin position="223"/>
        <end position="260"/>
    </location>
</feature>
<gene>
    <name evidence="9" type="ORF">F2P81_010346</name>
</gene>
<feature type="region of interest" description="Disordered" evidence="7">
    <location>
        <begin position="66"/>
        <end position="95"/>
    </location>
</feature>
<comment type="caution">
    <text evidence="9">The sequence shown here is derived from an EMBL/GenBank/DDBJ whole genome shotgun (WGS) entry which is preliminary data.</text>
</comment>
<dbReference type="FunFam" id="1.10.10.10:FF:000177">
    <property type="entry name" value="Transcription initiation factor IIE subunit beta"/>
    <property type="match status" value="1"/>
</dbReference>
<feature type="compositionally biased region" description="Low complexity" evidence="7">
    <location>
        <begin position="248"/>
        <end position="258"/>
    </location>
</feature>
<keyword evidence="5" id="KW-0539">Nucleus</keyword>
<dbReference type="Proteomes" id="UP000438429">
    <property type="component" value="Unassembled WGS sequence"/>
</dbReference>
<keyword evidence="4" id="KW-0804">Transcription</keyword>
<accession>A0A6A4T5K0</accession>
<dbReference type="AlphaFoldDB" id="A0A6A4T5K0"/>
<dbReference type="GO" id="GO:0006367">
    <property type="term" value="P:transcription initiation at RNA polymerase II promoter"/>
    <property type="evidence" value="ECO:0007669"/>
    <property type="project" value="InterPro"/>
</dbReference>
<dbReference type="InterPro" id="IPR040501">
    <property type="entry name" value="TFA2_Winged_2"/>
</dbReference>
<dbReference type="PROSITE" id="PS51351">
    <property type="entry name" value="TFIIE_BETA_C"/>
    <property type="match status" value="1"/>
</dbReference>
<comment type="subcellular location">
    <subcellularLocation>
        <location evidence="1">Nucleus</location>
    </subcellularLocation>
</comment>
<evidence type="ECO:0000256" key="1">
    <source>
        <dbReference type="ARBA" id="ARBA00004123"/>
    </source>
</evidence>
<evidence type="ECO:0000256" key="7">
    <source>
        <dbReference type="SAM" id="MobiDB-lite"/>
    </source>
</evidence>
<comment type="function">
    <text evidence="6">Recruits TFIIH to the initiation complex and stimulates the RNA polymerase II C-terminal domain kinase and DNA-dependent ATPase activities of TFIIH. Both TFIIH and TFIIE are required for promoter clearance by RNA polymerase.</text>
</comment>
<evidence type="ECO:0000256" key="4">
    <source>
        <dbReference type="ARBA" id="ARBA00023163"/>
    </source>
</evidence>
<dbReference type="Pfam" id="PF02186">
    <property type="entry name" value="TFIIE_beta"/>
    <property type="match status" value="1"/>
</dbReference>
<evidence type="ECO:0000256" key="2">
    <source>
        <dbReference type="ARBA" id="ARBA00023015"/>
    </source>
</evidence>
<dbReference type="GO" id="GO:0005673">
    <property type="term" value="C:transcription factor TFIIE complex"/>
    <property type="evidence" value="ECO:0007669"/>
    <property type="project" value="InterPro"/>
</dbReference>
<feature type="compositionally biased region" description="Basic and acidic residues" evidence="7">
    <location>
        <begin position="226"/>
        <end position="235"/>
    </location>
</feature>
<keyword evidence="3" id="KW-0238">DNA-binding</keyword>
<evidence type="ECO:0000313" key="10">
    <source>
        <dbReference type="Proteomes" id="UP000438429"/>
    </source>
</evidence>
<sequence>MGSPNWSLPEVQSPCFFPLIGNEAGCRAVGPAGGAVIAAAYLSRRNVAKKNRTAIKLNKQCLKASHQKAHPRHMGGKECGPTMRHSESSSAPAKQTEINFRQRKTVEKKRRVLHLCCTPMKIPFLPLHKLPFVISYSQATFNGSFYFIIQYSYNMTHVGECIFLLRRHDAVTLSKDYVSIPDESNEKRKLQREDENEMLCVRTRMDPALLRERELFKKRALSTPAVEKRQASSDSHKKKKARVDKESSSGSKHSAESSNGKVNIKASSGYKFGCLAKIVNYMKTRHQNGDTHFLTLDEILDETKLLDISMKQKQWLMTEALVNNPKIDVRDSTYGFKPKYNLKDKKALLRLLDKHDQLGLGGVLLDDVEEGLPNSAKAIKALGDQIIFVARPDKKKILFYNDKHCQFVVDEEFQKLWRSVPVDSMDEEKIDEYLKRQGISSMQETGPKKVLPVQKRKKQGGQRRHFKTHNNHLAGVLEDYSDGVPVKK</sequence>
<protein>
    <recommendedName>
        <fullName evidence="8">TFIIE beta domain-containing protein</fullName>
    </recommendedName>
</protein>
<dbReference type="PANTHER" id="PTHR12716">
    <property type="entry name" value="TRANSCRIPTION INITIATION FACTOR IIE, BETA SUBUNIT"/>
    <property type="match status" value="1"/>
</dbReference>
<dbReference type="GO" id="GO:0003677">
    <property type="term" value="F:DNA binding"/>
    <property type="evidence" value="ECO:0007669"/>
    <property type="project" value="UniProtKB-KW"/>
</dbReference>
<dbReference type="InterPro" id="IPR016656">
    <property type="entry name" value="TFIIE-bsu"/>
</dbReference>
<proteinExistence type="predicted"/>
<dbReference type="Pfam" id="PF18121">
    <property type="entry name" value="TFA2_Winged_2"/>
    <property type="match status" value="1"/>
</dbReference>
<dbReference type="CDD" id="cd07977">
    <property type="entry name" value="TFIIE_beta_winged_helix"/>
    <property type="match status" value="1"/>
</dbReference>
<feature type="region of interest" description="Disordered" evidence="7">
    <location>
        <begin position="444"/>
        <end position="464"/>
    </location>
</feature>
<feature type="compositionally biased region" description="Basic residues" evidence="7">
    <location>
        <begin position="454"/>
        <end position="464"/>
    </location>
</feature>
<dbReference type="InterPro" id="IPR003166">
    <property type="entry name" value="TFIIE_bsu_DNA-bd"/>
</dbReference>
<dbReference type="Gene3D" id="1.10.10.10">
    <property type="entry name" value="Winged helix-like DNA-binding domain superfamily/Winged helix DNA-binding domain"/>
    <property type="match status" value="1"/>
</dbReference>
<evidence type="ECO:0000313" key="9">
    <source>
        <dbReference type="EMBL" id="KAF0037472.1"/>
    </source>
</evidence>
<organism evidence="9 10">
    <name type="scientific">Scophthalmus maximus</name>
    <name type="common">Turbot</name>
    <name type="synonym">Psetta maxima</name>
    <dbReference type="NCBI Taxonomy" id="52904"/>
    <lineage>
        <taxon>Eukaryota</taxon>
        <taxon>Metazoa</taxon>
        <taxon>Chordata</taxon>
        <taxon>Craniata</taxon>
        <taxon>Vertebrata</taxon>
        <taxon>Euteleostomi</taxon>
        <taxon>Actinopterygii</taxon>
        <taxon>Neopterygii</taxon>
        <taxon>Teleostei</taxon>
        <taxon>Neoteleostei</taxon>
        <taxon>Acanthomorphata</taxon>
        <taxon>Carangaria</taxon>
        <taxon>Pleuronectiformes</taxon>
        <taxon>Pleuronectoidei</taxon>
        <taxon>Scophthalmidae</taxon>
        <taxon>Scophthalmus</taxon>
    </lineage>
</organism>
<name>A0A6A4T5K0_SCOMX</name>
<dbReference type="EMBL" id="VEVO01000009">
    <property type="protein sequence ID" value="KAF0037472.1"/>
    <property type="molecule type" value="Genomic_DNA"/>
</dbReference>
<evidence type="ECO:0000256" key="3">
    <source>
        <dbReference type="ARBA" id="ARBA00023125"/>
    </source>
</evidence>
<keyword evidence="2" id="KW-0805">Transcription regulation</keyword>
<evidence type="ECO:0000259" key="8">
    <source>
        <dbReference type="PROSITE" id="PS51351"/>
    </source>
</evidence>
<dbReference type="SUPFAM" id="SSF46785">
    <property type="entry name" value="Winged helix' DNA-binding domain"/>
    <property type="match status" value="1"/>
</dbReference>
<reference evidence="9 10" key="1">
    <citation type="submission" date="2019-06" db="EMBL/GenBank/DDBJ databases">
        <title>Draft genomes of female and male turbot (Scophthalmus maximus).</title>
        <authorList>
            <person name="Xu H."/>
            <person name="Xu X.-W."/>
            <person name="Shao C."/>
            <person name="Chen S."/>
        </authorList>
    </citation>
    <scope>NUCLEOTIDE SEQUENCE [LARGE SCALE GENOMIC DNA]</scope>
    <source>
        <strain evidence="9">Ysfricsl-2016a</strain>
        <tissue evidence="9">Blood</tissue>
    </source>
</reference>